<dbReference type="FunFam" id="1.10.510.10:FF:000497">
    <property type="entry name" value="Phosphoinositide 3-kinase regulatory subunit"/>
    <property type="match status" value="1"/>
</dbReference>
<dbReference type="Pfam" id="PF00069">
    <property type="entry name" value="Pkinase"/>
    <property type="match status" value="1"/>
</dbReference>
<reference evidence="13" key="1">
    <citation type="journal article" date="2020" name="Stud. Mycol.">
        <title>101 Dothideomycetes genomes: a test case for predicting lifestyles and emergence of pathogens.</title>
        <authorList>
            <person name="Haridas S."/>
            <person name="Albert R."/>
            <person name="Binder M."/>
            <person name="Bloem J."/>
            <person name="Labutti K."/>
            <person name="Salamov A."/>
            <person name="Andreopoulos B."/>
            <person name="Baker S."/>
            <person name="Barry K."/>
            <person name="Bills G."/>
            <person name="Bluhm B."/>
            <person name="Cannon C."/>
            <person name="Castanera R."/>
            <person name="Culley D."/>
            <person name="Daum C."/>
            <person name="Ezra D."/>
            <person name="Gonzalez J."/>
            <person name="Henrissat B."/>
            <person name="Kuo A."/>
            <person name="Liang C."/>
            <person name="Lipzen A."/>
            <person name="Lutzoni F."/>
            <person name="Magnuson J."/>
            <person name="Mondo S."/>
            <person name="Nolan M."/>
            <person name="Ohm R."/>
            <person name="Pangilinan J."/>
            <person name="Park H.-J."/>
            <person name="Ramirez L."/>
            <person name="Alfaro M."/>
            <person name="Sun H."/>
            <person name="Tritt A."/>
            <person name="Yoshinaga Y."/>
            <person name="Zwiers L.-H."/>
            <person name="Turgeon B."/>
            <person name="Goodwin S."/>
            <person name="Spatafora J."/>
            <person name="Crous P."/>
            <person name="Grigoriev I."/>
        </authorList>
    </citation>
    <scope>NUCLEOTIDE SEQUENCE</scope>
    <source>
        <strain evidence="13">Tuck. ex Michener</strain>
    </source>
</reference>
<accession>A0A6A6HL34</accession>
<dbReference type="FunFam" id="1.25.10.10:FF:000342">
    <property type="entry name" value="Serine/threonine-protein kinase VPS15"/>
    <property type="match status" value="1"/>
</dbReference>
<dbReference type="InterPro" id="IPR015943">
    <property type="entry name" value="WD40/YVTN_repeat-like_dom_sf"/>
</dbReference>
<evidence type="ECO:0000256" key="1">
    <source>
        <dbReference type="ARBA" id="ARBA00012513"/>
    </source>
</evidence>
<sequence length="1583" mass="176766">MGQGYSLTSLSAGAAGLDVPEMSDLTYERALGNARFMKTVRARQKMGLVVVKIVMKPSASITLGKYIKTIKEERRLLSEVPNALGYQRIVETGTSGYLVRQYIHSSLYDRMSTRPFLEDIEKKWLSFQLLNAVRDCHARNIYHGDIKTENTLVTSWNWLYLTDFSSSFKPTYLPEDNPADFSFFFDTSARRTCYLAPERFLGHGQQAEGRDKINWAMDIFSVGCVIAELFLETPIFNLSQLFKYRRREYDPGQMLSKIEDIDIRDLVSHMIQVEPESRYSAEEYLTFWRHKAFPEYFYSFLHQYMYVVTDPTSGRAPITAGESNLGESDDRIDRVYYDFDKISYFLGYDRDKHSQNSSRKRSNETSGVFPLHLDLPNYRRQISAAPYQTVDDGTLVFLTLVVSSLRSTARASARVRACELLLAFAERLTDEAKLDRVLPHLVELMRDPVDAVKIAALRSVTQLLDIVTVASPVNVNVFPEYLMPRLSVFVQSRIEKPGPLVRATYAICLSSLAMTASRFLDMMQALRADGSLPNTDPETENDDYSSTLYQQSFDKSRADLVKQFEVHTKALLTDGDASVRRAFLSSVSPLCVFFGTTKANDVILSHLNTYLNDRDWMLKCAFFETIVGVATYVGSTNLEEFILPLMIQALTDPEEFVVERVLRSLAVMAHLGLFQRSRTWELIDIVGRFTMHPNLWIREATAHFISAATTYLSDADKHTIIGPLIRPYLKVPPTNLTELKLLETLKKSIPRIVFEMAVLWATKTEKGIFWKSAHHQGTFTFGSLEQTVPTTSARELTRTSFAKIPKNDEDEQWVSRLRNANMSTEDELKLVALRGYIWRTAMRKKATNGDSGSSKLNGIVPLSELTVPLQTVFFDDDRQIFEDVVKSGATTPSAKPQSHSLAEALLDASANMDDPIVRRKMSALNAHKASKPAASGTTSGIDKARDPPAIQSSSSGSPSGERRGSSQQAVVDTRRKSLGINLSPSPDTGTPENEPSSVASDGIAGPDEHRHAVRHKGSAVDLMQRGQSNNKANAEISTSSANAFGKVDGNYNKDGAYQSPLALAQDQSKRKPSAIRFQNAHTYDGNDPSILKLLDTLYLENYPVDAVEFGPIIQPLSRRQTIRRSNGQASATPWRPEGILVATFSEHTAPVTRVVVAPDHAFFLTGSDDGSVKVWDSARLERNIAHRSRQTHRHPPGTQISSLAFVENTHCFISTSTDGSVNVVKVDYIESNASSRYGKLRVLREWQLPDNEYATWSEHFKSENQSILILCTNLCRVVAIDLRTMSTLYEFANPVQHGTPNCFCLDKRHHWLLLGTSHGILDLWDLRFRLRVRGWGFAGASKIHRIVVHPVRSTRKKKVCIAGGTGQGEVTVWDLEKFVCQEVYRTAGSKETLRGFDVWKIEEEKPEGMLARFAVVGGGADPSVAAVDRGVRAIATGVHVPEDGSEPRHGFFVSAGPDWKVRFWDMDRVQASKVVSGLDVDEGQPTFEQSEVNQDTSMVFEKANSGGGRPSGPGRAGSSNRVPSNSSAKRTSSGSKGRTGIVSVQQQKLLHSHLDTVMDVALLEYPYGMIISVDRSGVIYVFQ</sequence>
<organism evidence="13 14">
    <name type="scientific">Viridothelium virens</name>
    <name type="common">Speckled blister lichen</name>
    <name type="synonym">Trypethelium virens</name>
    <dbReference type="NCBI Taxonomy" id="1048519"/>
    <lineage>
        <taxon>Eukaryota</taxon>
        <taxon>Fungi</taxon>
        <taxon>Dikarya</taxon>
        <taxon>Ascomycota</taxon>
        <taxon>Pezizomycotina</taxon>
        <taxon>Dothideomycetes</taxon>
        <taxon>Dothideomycetes incertae sedis</taxon>
        <taxon>Trypetheliales</taxon>
        <taxon>Trypetheliaceae</taxon>
        <taxon>Viridothelium</taxon>
    </lineage>
</organism>
<dbReference type="InterPro" id="IPR008271">
    <property type="entry name" value="Ser/Thr_kinase_AS"/>
</dbReference>
<keyword evidence="6" id="KW-0547">Nucleotide-binding</keyword>
<feature type="compositionally biased region" description="Polar residues" evidence="11">
    <location>
        <begin position="1521"/>
        <end position="1540"/>
    </location>
</feature>
<evidence type="ECO:0000256" key="9">
    <source>
        <dbReference type="PROSITE-ProRule" id="PRU00103"/>
    </source>
</evidence>
<dbReference type="GO" id="GO:0034272">
    <property type="term" value="C:phosphatidylinositol 3-kinase complex, class III, type II"/>
    <property type="evidence" value="ECO:0007669"/>
    <property type="project" value="TreeGrafter"/>
</dbReference>
<dbReference type="InterPro" id="IPR045162">
    <property type="entry name" value="Vps15-like"/>
</dbReference>
<dbReference type="GO" id="GO:0004674">
    <property type="term" value="F:protein serine/threonine kinase activity"/>
    <property type="evidence" value="ECO:0007669"/>
    <property type="project" value="UniProtKB-KW"/>
</dbReference>
<dbReference type="InterPro" id="IPR001680">
    <property type="entry name" value="WD40_rpt"/>
</dbReference>
<dbReference type="EC" id="2.7.11.1" evidence="1"/>
<evidence type="ECO:0000256" key="11">
    <source>
        <dbReference type="SAM" id="MobiDB-lite"/>
    </source>
</evidence>
<dbReference type="SUPFAM" id="SSF48371">
    <property type="entry name" value="ARM repeat"/>
    <property type="match status" value="1"/>
</dbReference>
<dbReference type="CDD" id="cd13980">
    <property type="entry name" value="STKc_Vps15"/>
    <property type="match status" value="1"/>
</dbReference>
<dbReference type="Pfam" id="PF22956">
    <property type="entry name" value="VPS15-like_hel"/>
    <property type="match status" value="1"/>
</dbReference>
<dbReference type="PROSITE" id="PS50011">
    <property type="entry name" value="PROTEIN_KINASE_DOM"/>
    <property type="match status" value="1"/>
</dbReference>
<keyword evidence="7" id="KW-0418">Kinase</keyword>
<dbReference type="Gene3D" id="2.130.10.10">
    <property type="entry name" value="YVTN repeat-like/Quinoprotein amine dehydrogenase"/>
    <property type="match status" value="2"/>
</dbReference>
<dbReference type="GO" id="GO:0071561">
    <property type="term" value="C:nucleus-vacuole junction"/>
    <property type="evidence" value="ECO:0007669"/>
    <property type="project" value="TreeGrafter"/>
</dbReference>
<dbReference type="SMART" id="SM00320">
    <property type="entry name" value="WD40"/>
    <property type="match status" value="4"/>
</dbReference>
<feature type="domain" description="Protein kinase" evidence="12">
    <location>
        <begin position="25"/>
        <end position="293"/>
    </location>
</feature>
<dbReference type="Proteomes" id="UP000800092">
    <property type="component" value="Unassembled WGS sequence"/>
</dbReference>
<keyword evidence="4" id="KW-0808">Transferase</keyword>
<keyword evidence="2" id="KW-0723">Serine/threonine-protein kinase</keyword>
<feature type="compositionally biased region" description="Gly residues" evidence="11">
    <location>
        <begin position="1505"/>
        <end position="1515"/>
    </location>
</feature>
<dbReference type="PROSITE" id="PS50294">
    <property type="entry name" value="WD_REPEATS_REGION"/>
    <property type="match status" value="1"/>
</dbReference>
<feature type="repeat" description="WD" evidence="10">
    <location>
        <begin position="1144"/>
        <end position="1176"/>
    </location>
</feature>
<dbReference type="InterPro" id="IPR011989">
    <property type="entry name" value="ARM-like"/>
</dbReference>
<evidence type="ECO:0000259" key="12">
    <source>
        <dbReference type="PROSITE" id="PS50011"/>
    </source>
</evidence>
<proteinExistence type="predicted"/>
<dbReference type="Gene3D" id="1.10.510.10">
    <property type="entry name" value="Transferase(Phosphotransferase) domain 1"/>
    <property type="match status" value="1"/>
</dbReference>
<evidence type="ECO:0000256" key="2">
    <source>
        <dbReference type="ARBA" id="ARBA00022527"/>
    </source>
</evidence>
<protein>
    <recommendedName>
        <fullName evidence="1">non-specific serine/threonine protein kinase</fullName>
        <ecNumber evidence="1">2.7.11.1</ecNumber>
    </recommendedName>
</protein>
<dbReference type="PANTHER" id="PTHR17583">
    <property type="entry name" value="PHOSPHOINOSITIDE 3-KINASE REGULATORY SUBUNIT 4"/>
    <property type="match status" value="1"/>
</dbReference>
<dbReference type="Pfam" id="PF00400">
    <property type="entry name" value="WD40"/>
    <property type="match status" value="1"/>
</dbReference>
<feature type="region of interest" description="Disordered" evidence="11">
    <location>
        <begin position="1501"/>
        <end position="1540"/>
    </location>
</feature>
<keyword evidence="3 10" id="KW-0853">WD repeat</keyword>
<keyword evidence="8" id="KW-0067">ATP-binding</keyword>
<feature type="region of interest" description="Disordered" evidence="11">
    <location>
        <begin position="924"/>
        <end position="1016"/>
    </location>
</feature>
<dbReference type="SUPFAM" id="SSF50978">
    <property type="entry name" value="WD40 repeat-like"/>
    <property type="match status" value="1"/>
</dbReference>
<dbReference type="InterPro" id="IPR000719">
    <property type="entry name" value="Prot_kinase_dom"/>
</dbReference>
<evidence type="ECO:0000256" key="3">
    <source>
        <dbReference type="ARBA" id="ARBA00022574"/>
    </source>
</evidence>
<evidence type="ECO:0000256" key="5">
    <source>
        <dbReference type="ARBA" id="ARBA00022737"/>
    </source>
</evidence>
<evidence type="ECO:0000256" key="8">
    <source>
        <dbReference type="ARBA" id="ARBA00022840"/>
    </source>
</evidence>
<feature type="compositionally biased region" description="Polar residues" evidence="11">
    <location>
        <begin position="980"/>
        <end position="999"/>
    </location>
</feature>
<dbReference type="SUPFAM" id="SSF56112">
    <property type="entry name" value="Protein kinase-like (PK-like)"/>
    <property type="match status" value="1"/>
</dbReference>
<feature type="repeat" description="HEAT" evidence="9">
    <location>
        <begin position="437"/>
        <end position="474"/>
    </location>
</feature>
<dbReference type="PROSITE" id="PS50077">
    <property type="entry name" value="HEAT_REPEAT"/>
    <property type="match status" value="1"/>
</dbReference>
<dbReference type="InterPro" id="IPR036322">
    <property type="entry name" value="WD40_repeat_dom_sf"/>
</dbReference>
<gene>
    <name evidence="13" type="ORF">EV356DRAFT_460132</name>
</gene>
<dbReference type="InterPro" id="IPR021133">
    <property type="entry name" value="HEAT_type_2"/>
</dbReference>
<dbReference type="InterPro" id="IPR055231">
    <property type="entry name" value="2AA_helical"/>
</dbReference>
<dbReference type="SMART" id="SM00220">
    <property type="entry name" value="S_TKc"/>
    <property type="match status" value="1"/>
</dbReference>
<dbReference type="GO" id="GO:0006623">
    <property type="term" value="P:protein targeting to vacuole"/>
    <property type="evidence" value="ECO:0007669"/>
    <property type="project" value="TreeGrafter"/>
</dbReference>
<evidence type="ECO:0000313" key="14">
    <source>
        <dbReference type="Proteomes" id="UP000800092"/>
    </source>
</evidence>
<dbReference type="OrthoDB" id="242910at2759"/>
<name>A0A6A6HL34_VIRVR</name>
<dbReference type="PANTHER" id="PTHR17583:SF0">
    <property type="entry name" value="PHOSPHOINOSITIDE 3-KINASE REGULATORY SUBUNIT 4"/>
    <property type="match status" value="1"/>
</dbReference>
<dbReference type="PROSITE" id="PS00108">
    <property type="entry name" value="PROTEIN_KINASE_ST"/>
    <property type="match status" value="1"/>
</dbReference>
<dbReference type="GO" id="GO:0034271">
    <property type="term" value="C:phosphatidylinositol 3-kinase complex, class III, type I"/>
    <property type="evidence" value="ECO:0007669"/>
    <property type="project" value="TreeGrafter"/>
</dbReference>
<dbReference type="PROSITE" id="PS50082">
    <property type="entry name" value="WD_REPEATS_2"/>
    <property type="match status" value="1"/>
</dbReference>
<dbReference type="Gene3D" id="1.25.10.10">
    <property type="entry name" value="Leucine-rich Repeat Variant"/>
    <property type="match status" value="2"/>
</dbReference>
<keyword evidence="5" id="KW-0677">Repeat</keyword>
<evidence type="ECO:0000256" key="10">
    <source>
        <dbReference type="PROSITE-ProRule" id="PRU00221"/>
    </source>
</evidence>
<dbReference type="FunFam" id="2.130.10.10:FF:000652">
    <property type="entry name" value="Related to VPS15-ser/thr protein kinase"/>
    <property type="match status" value="1"/>
</dbReference>
<evidence type="ECO:0000313" key="13">
    <source>
        <dbReference type="EMBL" id="KAF2238845.1"/>
    </source>
</evidence>
<dbReference type="InterPro" id="IPR011009">
    <property type="entry name" value="Kinase-like_dom_sf"/>
</dbReference>
<dbReference type="GO" id="GO:0016236">
    <property type="term" value="P:macroautophagy"/>
    <property type="evidence" value="ECO:0007669"/>
    <property type="project" value="InterPro"/>
</dbReference>
<evidence type="ECO:0000256" key="7">
    <source>
        <dbReference type="ARBA" id="ARBA00022777"/>
    </source>
</evidence>
<evidence type="ECO:0000256" key="6">
    <source>
        <dbReference type="ARBA" id="ARBA00022741"/>
    </source>
</evidence>
<dbReference type="InterPro" id="IPR016024">
    <property type="entry name" value="ARM-type_fold"/>
</dbReference>
<dbReference type="GO" id="GO:0005770">
    <property type="term" value="C:late endosome"/>
    <property type="evidence" value="ECO:0007669"/>
    <property type="project" value="TreeGrafter"/>
</dbReference>
<dbReference type="GO" id="GO:0045324">
    <property type="term" value="P:late endosome to vacuole transport"/>
    <property type="evidence" value="ECO:0007669"/>
    <property type="project" value="InterPro"/>
</dbReference>
<evidence type="ECO:0000256" key="4">
    <source>
        <dbReference type="ARBA" id="ARBA00022679"/>
    </source>
</evidence>
<dbReference type="EMBL" id="ML991774">
    <property type="protein sequence ID" value="KAF2238845.1"/>
    <property type="molecule type" value="Genomic_DNA"/>
</dbReference>
<keyword evidence="14" id="KW-1185">Reference proteome</keyword>
<dbReference type="GO" id="GO:0005524">
    <property type="term" value="F:ATP binding"/>
    <property type="evidence" value="ECO:0007669"/>
    <property type="project" value="UniProtKB-KW"/>
</dbReference>